<evidence type="ECO:0000259" key="2">
    <source>
        <dbReference type="PROSITE" id="PS51898"/>
    </source>
</evidence>
<dbReference type="PANTHER" id="PTHR30349">
    <property type="entry name" value="PHAGE INTEGRASE-RELATED"/>
    <property type="match status" value="1"/>
</dbReference>
<dbReference type="EMBL" id="PGEX01000001">
    <property type="protein sequence ID" value="PJJ42347.1"/>
    <property type="molecule type" value="Genomic_DNA"/>
</dbReference>
<evidence type="ECO:0000313" key="3">
    <source>
        <dbReference type="EMBL" id="PJJ42347.1"/>
    </source>
</evidence>
<sequence>MKSYSISQRKKSRGNRTWYGREFEDGLLVREISLKTKNRQEAMDWLNMMNAARFMPEEVRSRLAPKDHPLRDAVVSFFRSVDAAHGNSGTPMAYRYRIRAMEEWAAGRGVVSIRDFTVALGVEFAAFVSDRYAPKTAREVLRCCDQLFTFADRTFGLGGYNPLSGVTLPKVPKRDKPFWTPEQVDRILDATADPGYRLFFALMAFAGLRHAEACRFGPSSLRDGRMEVIGKGDKQRFVPVSARLEAEFERFGELCDGMFRTAKYNHPDRSNGALRVSVEAAGVVDSSTAVCHRFRHSFVSNLLRGGAPVKAVQQLAGHASAKMTLDTYSHVLEQDLGGVVDLLK</sequence>
<dbReference type="AlphaFoldDB" id="A0A2M9A9Q6"/>
<dbReference type="PANTHER" id="PTHR30349:SF64">
    <property type="entry name" value="PROPHAGE INTEGRASE INTD-RELATED"/>
    <property type="match status" value="1"/>
</dbReference>
<gene>
    <name evidence="3" type="ORF">BGX16_2373</name>
</gene>
<dbReference type="GO" id="GO:0006310">
    <property type="term" value="P:DNA recombination"/>
    <property type="evidence" value="ECO:0007669"/>
    <property type="project" value="UniProtKB-KW"/>
</dbReference>
<protein>
    <submittedName>
        <fullName evidence="3">Site-specific recombinase XerD</fullName>
    </submittedName>
</protein>
<dbReference type="RefSeq" id="WP_100426207.1">
    <property type="nucleotide sequence ID" value="NZ_PGEX01000001.1"/>
</dbReference>
<dbReference type="InterPro" id="IPR050090">
    <property type="entry name" value="Tyrosine_recombinase_XerCD"/>
</dbReference>
<reference evidence="3 4" key="1">
    <citation type="submission" date="2017-11" db="EMBL/GenBank/DDBJ databases">
        <title>Animal gut microbial communities from fecal samples from Wisconsin, USA.</title>
        <authorList>
            <person name="Neumann A."/>
        </authorList>
    </citation>
    <scope>NUCLEOTIDE SEQUENCE [LARGE SCALE GENOMIC DNA]</scope>
    <source>
        <strain evidence="3 4">UWS3</strain>
    </source>
</reference>
<evidence type="ECO:0000256" key="1">
    <source>
        <dbReference type="ARBA" id="ARBA00023172"/>
    </source>
</evidence>
<proteinExistence type="predicted"/>
<keyword evidence="1" id="KW-0233">DNA recombination</keyword>
<dbReference type="GO" id="GO:0003677">
    <property type="term" value="F:DNA binding"/>
    <property type="evidence" value="ECO:0007669"/>
    <property type="project" value="InterPro"/>
</dbReference>
<keyword evidence="4" id="KW-1185">Reference proteome</keyword>
<name>A0A2M9A9Q6_9BACT</name>
<dbReference type="InterPro" id="IPR013762">
    <property type="entry name" value="Integrase-like_cat_sf"/>
</dbReference>
<organism evidence="3 4">
    <name type="scientific">Hallerella succinigenes</name>
    <dbReference type="NCBI Taxonomy" id="1896222"/>
    <lineage>
        <taxon>Bacteria</taxon>
        <taxon>Pseudomonadati</taxon>
        <taxon>Fibrobacterota</taxon>
        <taxon>Fibrobacteria</taxon>
        <taxon>Fibrobacterales</taxon>
        <taxon>Fibrobacteraceae</taxon>
        <taxon>Hallerella</taxon>
    </lineage>
</organism>
<feature type="domain" description="Tyr recombinase" evidence="2">
    <location>
        <begin position="174"/>
        <end position="341"/>
    </location>
</feature>
<dbReference type="InterPro" id="IPR011010">
    <property type="entry name" value="DNA_brk_join_enz"/>
</dbReference>
<dbReference type="GO" id="GO:0015074">
    <property type="term" value="P:DNA integration"/>
    <property type="evidence" value="ECO:0007669"/>
    <property type="project" value="InterPro"/>
</dbReference>
<accession>A0A2M9A9Q6</accession>
<dbReference type="PROSITE" id="PS51898">
    <property type="entry name" value="TYR_RECOMBINASE"/>
    <property type="match status" value="1"/>
</dbReference>
<dbReference type="OrthoDB" id="9801717at2"/>
<dbReference type="InterPro" id="IPR002104">
    <property type="entry name" value="Integrase_catalytic"/>
</dbReference>
<comment type="caution">
    <text evidence="3">The sequence shown here is derived from an EMBL/GenBank/DDBJ whole genome shotgun (WGS) entry which is preliminary data.</text>
</comment>
<dbReference type="Pfam" id="PF00589">
    <property type="entry name" value="Phage_integrase"/>
    <property type="match status" value="1"/>
</dbReference>
<evidence type="ECO:0000313" key="4">
    <source>
        <dbReference type="Proteomes" id="UP000231134"/>
    </source>
</evidence>
<dbReference type="Proteomes" id="UP000231134">
    <property type="component" value="Unassembled WGS sequence"/>
</dbReference>
<dbReference type="SUPFAM" id="SSF56349">
    <property type="entry name" value="DNA breaking-rejoining enzymes"/>
    <property type="match status" value="1"/>
</dbReference>
<dbReference type="Gene3D" id="1.10.443.10">
    <property type="entry name" value="Intergrase catalytic core"/>
    <property type="match status" value="1"/>
</dbReference>